<evidence type="ECO:0000313" key="8">
    <source>
        <dbReference type="EMBL" id="KAJ4258057.1"/>
    </source>
</evidence>
<dbReference type="PANTHER" id="PTHR47660:SF2">
    <property type="entry name" value="TRANSCRIPTION FACTOR WITH C2H2 AND ZN(2)-CYS(6) DNA BINDING DOMAIN (EUROFUNG)"/>
    <property type="match status" value="1"/>
</dbReference>
<name>A0A9W8RVV8_9HYPO</name>
<evidence type="ECO:0000259" key="7">
    <source>
        <dbReference type="PROSITE" id="PS50048"/>
    </source>
</evidence>
<dbReference type="AlphaFoldDB" id="A0A9W8RVV8"/>
<gene>
    <name evidence="8" type="ORF">NW762_008197</name>
</gene>
<keyword evidence="2" id="KW-0862">Zinc</keyword>
<evidence type="ECO:0000256" key="2">
    <source>
        <dbReference type="ARBA" id="ARBA00022833"/>
    </source>
</evidence>
<dbReference type="GO" id="GO:0000981">
    <property type="term" value="F:DNA-binding transcription factor activity, RNA polymerase II-specific"/>
    <property type="evidence" value="ECO:0007669"/>
    <property type="project" value="InterPro"/>
</dbReference>
<feature type="region of interest" description="Disordered" evidence="6">
    <location>
        <begin position="41"/>
        <end position="66"/>
    </location>
</feature>
<evidence type="ECO:0000256" key="3">
    <source>
        <dbReference type="ARBA" id="ARBA00023015"/>
    </source>
</evidence>
<evidence type="ECO:0000256" key="5">
    <source>
        <dbReference type="ARBA" id="ARBA00023242"/>
    </source>
</evidence>
<dbReference type="EMBL" id="JAOQAZ010000016">
    <property type="protein sequence ID" value="KAJ4258057.1"/>
    <property type="molecule type" value="Genomic_DNA"/>
</dbReference>
<dbReference type="Gene3D" id="4.10.240.10">
    <property type="entry name" value="Zn(2)-C6 fungal-type DNA-binding domain"/>
    <property type="match status" value="1"/>
</dbReference>
<dbReference type="PROSITE" id="PS50048">
    <property type="entry name" value="ZN2_CY6_FUNGAL_2"/>
    <property type="match status" value="1"/>
</dbReference>
<evidence type="ECO:0000313" key="9">
    <source>
        <dbReference type="Proteomes" id="UP001152049"/>
    </source>
</evidence>
<dbReference type="InterPro" id="IPR001138">
    <property type="entry name" value="Zn2Cys6_DnaBD"/>
</dbReference>
<evidence type="ECO:0000256" key="6">
    <source>
        <dbReference type="SAM" id="MobiDB-lite"/>
    </source>
</evidence>
<sequence length="495" mass="55054">MGSATKLKACFSCTNGKRKCDKAQPVCGRCNDRDIECRYPPTRRKRLQTPAAAAGTGTGTRSGLTNLPLPNAINHDLLSSTQPEPDYSSIDLHQWTKGLSNWNIPVTSACATCPVSLLAGRQHHDVSAAPEHVSIATELQDESPTHTIASKTPPDETNDTVFFLGPDAWTIRHIDWISPAFSNSVCMNYIRGIQAFFTEWVTDSHSPFIHGQLYADLGYPPAIQDAFTCITLHNAKTPANEIVVDQMLASKVLLLLESYPSSSTQNNQDANAHLALDTREHLSRTQALYVHLVLALFSPSIGVRANAEQHIQTLLSWTRQLWEAALRDPDICHYGHGGDNDSAATSVDLVDSLFDGDPLPRLWRSWVLSESIRRIWLLATSTMGVYLTLRQKWAECHGGIYLTARKDFWDARSASSWAVACRNTDPWFVCSLECERLFTNAKAADVDSMLINLFTIMWGVERVESWIARTTGPGQEVAIWREAHHPMRKGNFSVL</sequence>
<dbReference type="SMART" id="SM00066">
    <property type="entry name" value="GAL4"/>
    <property type="match status" value="1"/>
</dbReference>
<dbReference type="SUPFAM" id="SSF57701">
    <property type="entry name" value="Zn2/Cys6 DNA-binding domain"/>
    <property type="match status" value="1"/>
</dbReference>
<feature type="domain" description="Zn(2)-C6 fungal-type" evidence="7">
    <location>
        <begin position="9"/>
        <end position="39"/>
    </location>
</feature>
<dbReference type="PROSITE" id="PS00463">
    <property type="entry name" value="ZN2_CY6_FUNGAL_1"/>
    <property type="match status" value="1"/>
</dbReference>
<dbReference type="GO" id="GO:0008270">
    <property type="term" value="F:zinc ion binding"/>
    <property type="evidence" value="ECO:0007669"/>
    <property type="project" value="InterPro"/>
</dbReference>
<evidence type="ECO:0000256" key="1">
    <source>
        <dbReference type="ARBA" id="ARBA00022723"/>
    </source>
</evidence>
<proteinExistence type="predicted"/>
<keyword evidence="9" id="KW-1185">Reference proteome</keyword>
<dbReference type="PANTHER" id="PTHR47660">
    <property type="entry name" value="TRANSCRIPTION FACTOR WITH C2H2 AND ZN(2)-CYS(6) DNA BINDING DOMAIN (EUROFUNG)-RELATED-RELATED"/>
    <property type="match status" value="1"/>
</dbReference>
<reference evidence="8" key="1">
    <citation type="submission" date="2022-09" db="EMBL/GenBank/DDBJ databases">
        <title>Fusarium specimens isolated from Avocado Roots.</title>
        <authorList>
            <person name="Stajich J."/>
            <person name="Roper C."/>
            <person name="Heimlech-Rivalta G."/>
        </authorList>
    </citation>
    <scope>NUCLEOTIDE SEQUENCE</scope>
    <source>
        <strain evidence="8">CF00136</strain>
    </source>
</reference>
<dbReference type="CDD" id="cd00067">
    <property type="entry name" value="GAL4"/>
    <property type="match status" value="1"/>
</dbReference>
<dbReference type="Proteomes" id="UP001152049">
    <property type="component" value="Unassembled WGS sequence"/>
</dbReference>
<dbReference type="OrthoDB" id="5355161at2759"/>
<protein>
    <recommendedName>
        <fullName evidence="7">Zn(2)-C6 fungal-type domain-containing protein</fullName>
    </recommendedName>
</protein>
<keyword evidence="1" id="KW-0479">Metal-binding</keyword>
<keyword evidence="5" id="KW-0539">Nucleus</keyword>
<organism evidence="8 9">
    <name type="scientific">Fusarium torreyae</name>
    <dbReference type="NCBI Taxonomy" id="1237075"/>
    <lineage>
        <taxon>Eukaryota</taxon>
        <taxon>Fungi</taxon>
        <taxon>Dikarya</taxon>
        <taxon>Ascomycota</taxon>
        <taxon>Pezizomycotina</taxon>
        <taxon>Sordariomycetes</taxon>
        <taxon>Hypocreomycetidae</taxon>
        <taxon>Hypocreales</taxon>
        <taxon>Nectriaceae</taxon>
        <taxon>Fusarium</taxon>
    </lineage>
</organism>
<dbReference type="Pfam" id="PF00172">
    <property type="entry name" value="Zn_clus"/>
    <property type="match status" value="1"/>
</dbReference>
<accession>A0A9W8RVV8</accession>
<dbReference type="InterPro" id="IPR036864">
    <property type="entry name" value="Zn2-C6_fun-type_DNA-bd_sf"/>
</dbReference>
<comment type="caution">
    <text evidence="8">The sequence shown here is derived from an EMBL/GenBank/DDBJ whole genome shotgun (WGS) entry which is preliminary data.</text>
</comment>
<keyword evidence="4" id="KW-0804">Transcription</keyword>
<evidence type="ECO:0000256" key="4">
    <source>
        <dbReference type="ARBA" id="ARBA00023163"/>
    </source>
</evidence>
<keyword evidence="3" id="KW-0805">Transcription regulation</keyword>